<gene>
    <name evidence="5" type="ORF">OIH86_17005</name>
</gene>
<dbReference type="SMART" id="SM00606">
    <property type="entry name" value="CBD_IV"/>
    <property type="match status" value="1"/>
</dbReference>
<dbReference type="GO" id="GO:0016787">
    <property type="term" value="F:hydrolase activity"/>
    <property type="evidence" value="ECO:0007669"/>
    <property type="project" value="UniProtKB-KW"/>
</dbReference>
<dbReference type="SMART" id="SM01217">
    <property type="entry name" value="Fn3_like"/>
    <property type="match status" value="1"/>
</dbReference>
<dbReference type="PROSITE" id="PS51175">
    <property type="entry name" value="CBM6"/>
    <property type="match status" value="1"/>
</dbReference>
<dbReference type="InterPro" id="IPR006584">
    <property type="entry name" value="Cellulose-bd_IV"/>
</dbReference>
<dbReference type="InterPro" id="IPR001764">
    <property type="entry name" value="Glyco_hydro_3_N"/>
</dbReference>
<dbReference type="InterPro" id="IPR002772">
    <property type="entry name" value="Glyco_hydro_3_C"/>
</dbReference>
<dbReference type="SUPFAM" id="SSF51445">
    <property type="entry name" value="(Trans)glycosidases"/>
    <property type="match status" value="1"/>
</dbReference>
<dbReference type="Gene3D" id="3.40.50.1700">
    <property type="entry name" value="Glycoside hydrolase family 3 C-terminal domain"/>
    <property type="match status" value="1"/>
</dbReference>
<evidence type="ECO:0000256" key="3">
    <source>
        <dbReference type="ARBA" id="ARBA00022801"/>
    </source>
</evidence>
<evidence type="ECO:0000256" key="1">
    <source>
        <dbReference type="ARBA" id="ARBA00005336"/>
    </source>
</evidence>
<comment type="caution">
    <text evidence="5">The sequence shown here is derived from an EMBL/GenBank/DDBJ whole genome shotgun (WGS) entry which is preliminary data.</text>
</comment>
<sequence>MKSVDSLKVEELHFLNTELPLETRVNDLVSRLTLEEKVEQMCQYQPAIPRLGVRAHKQGTEAAHGMAWLGEATSFPQPIGLSCSWNSELMQEIGDVIGTEARAFYKKDPEVNGLTLWAPTVDMERDPRWGRTEEAYGEDPYLTGKLSAAIVKGIQGDHPFFFKAVATLKHFLANNNEIDRGSCSASIDPRNMHEYYLKPFELPFKEGGAYSMMTAYNSINGTPALLHPYVKEIVKEKWGMNGFIVSDAADLLGVVNDHGYYDNHADSVAHAVKNGIDSMTDDFNTTTQAIREAIERDLLSENDLEHALRNTFRVRFLLGEFDPEENNPYASIPESVICDPKHSELSARAAKETVVLLKNENNTLPLSKEKLSKVAVIGPLGDIVYRDWYSGNFPYQVTPFEGIKKKLQDKQVTFNSGNDKVMFKSNDQYIGFGTAEDNPLVADKEAKEDAATFELSDWGWNNYTLRSLENSKYMTTADDEHVSVSADEVYGWFVKEAFHLLPDEKDAVKLTTWNHQAIQVNEEKKLVIADSKDAADSTSITKEILENGLEKAVEAAKNSEVAIVFVGNNPVINGKEEIDRPDITLAESQEKLIKEVYNVNPNTIVVVVGSYPFAINWVDENIPAVLYTSHAGQELGNAISDVLFGDYNPAGRLNMTWYRSVDQLPDLLDYDIIKGKRTYQYFDGEALYPFGHGQSYSEFEYGELSLSSKEINENGEVTVTVKVINTSDVPGDEVIQLYVHAKQSRFKRPLKQLIGFTREYIRAGETKEISFKVPAHELAVWDVTRDKYTVETGAYALMVGQSSSEIKVTEDLFIHGEVIPPRNLYNVTQAENYDDYHEVLIDEGENGKHSVHAKNAGSWIMFSDVDLSQGAQSLEARILAKSTVSDIEIRLGSPEGDILGTLQAKTSTESWSTKTCAIVTEQRLEHADIYFVFKDSLSISYFRFIA</sequence>
<dbReference type="Pfam" id="PF01915">
    <property type="entry name" value="Glyco_hydro_3_C"/>
    <property type="match status" value="1"/>
</dbReference>
<name>A0ABT3DKA8_9BACI</name>
<dbReference type="InterPro" id="IPR005084">
    <property type="entry name" value="CBM6"/>
</dbReference>
<dbReference type="InterPro" id="IPR008979">
    <property type="entry name" value="Galactose-bd-like_sf"/>
</dbReference>
<keyword evidence="3 5" id="KW-0378">Hydrolase</keyword>
<comment type="similarity">
    <text evidence="1">Belongs to the glycosyl hydrolase 3 family.</text>
</comment>
<dbReference type="RefSeq" id="WP_264143729.1">
    <property type="nucleotide sequence ID" value="NZ_JAOYEY010000044.1"/>
</dbReference>
<dbReference type="InterPro" id="IPR017853">
    <property type="entry name" value="GH"/>
</dbReference>
<dbReference type="Gene3D" id="2.60.120.380">
    <property type="match status" value="1"/>
</dbReference>
<dbReference type="Pfam" id="PF03422">
    <property type="entry name" value="CBM_6"/>
    <property type="match status" value="1"/>
</dbReference>
<dbReference type="Gene3D" id="2.60.40.10">
    <property type="entry name" value="Immunoglobulins"/>
    <property type="match status" value="1"/>
</dbReference>
<evidence type="ECO:0000313" key="5">
    <source>
        <dbReference type="EMBL" id="MCV9887341.1"/>
    </source>
</evidence>
<evidence type="ECO:0000313" key="6">
    <source>
        <dbReference type="Proteomes" id="UP001526147"/>
    </source>
</evidence>
<dbReference type="Pfam" id="PF14310">
    <property type="entry name" value="Fn3-like"/>
    <property type="match status" value="1"/>
</dbReference>
<dbReference type="Pfam" id="PF00933">
    <property type="entry name" value="Glyco_hydro_3"/>
    <property type="match status" value="1"/>
</dbReference>
<dbReference type="Gene3D" id="3.20.20.300">
    <property type="entry name" value="Glycoside hydrolase, family 3, N-terminal domain"/>
    <property type="match status" value="1"/>
</dbReference>
<dbReference type="Gene3D" id="2.60.120.260">
    <property type="entry name" value="Galactose-binding domain-like"/>
    <property type="match status" value="1"/>
</dbReference>
<organism evidence="5 6">
    <name type="scientific">Metabacillus halosaccharovorans</name>
    <dbReference type="NCBI Taxonomy" id="930124"/>
    <lineage>
        <taxon>Bacteria</taxon>
        <taxon>Bacillati</taxon>
        <taxon>Bacillota</taxon>
        <taxon>Bacilli</taxon>
        <taxon>Bacillales</taxon>
        <taxon>Bacillaceae</taxon>
        <taxon>Metabacillus</taxon>
    </lineage>
</organism>
<dbReference type="InterPro" id="IPR036962">
    <property type="entry name" value="Glyco_hydro_3_N_sf"/>
</dbReference>
<keyword evidence="2" id="KW-0732">Signal</keyword>
<reference evidence="5 6" key="1">
    <citation type="submission" date="2022-10" db="EMBL/GenBank/DDBJ databases">
        <title>Draft genome assembly of moderately radiation resistant bacterium Metabacillus halosaccharovorans.</title>
        <authorList>
            <person name="Pal S."/>
            <person name="Gopinathan A."/>
        </authorList>
    </citation>
    <scope>NUCLEOTIDE SEQUENCE [LARGE SCALE GENOMIC DNA]</scope>
    <source>
        <strain evidence="5 6">VITHBRA001</strain>
    </source>
</reference>
<dbReference type="InterPro" id="IPR036881">
    <property type="entry name" value="Glyco_hydro_3_C_sf"/>
</dbReference>
<evidence type="ECO:0000259" key="4">
    <source>
        <dbReference type="PROSITE" id="PS51175"/>
    </source>
</evidence>
<dbReference type="SUPFAM" id="SSF52279">
    <property type="entry name" value="Beta-D-glucan exohydrolase, C-terminal domain"/>
    <property type="match status" value="1"/>
</dbReference>
<dbReference type="InterPro" id="IPR008999">
    <property type="entry name" value="Actin-crosslinking"/>
</dbReference>
<dbReference type="PRINTS" id="PR00133">
    <property type="entry name" value="GLHYDRLASE3"/>
</dbReference>
<dbReference type="InterPro" id="IPR044993">
    <property type="entry name" value="BXL"/>
</dbReference>
<dbReference type="CDD" id="cd23343">
    <property type="entry name" value="beta-trefoil_FSCN_BglX-like"/>
    <property type="match status" value="1"/>
</dbReference>
<proteinExistence type="inferred from homology"/>
<dbReference type="PANTHER" id="PTHR42721">
    <property type="entry name" value="SUGAR HYDROLASE-RELATED"/>
    <property type="match status" value="1"/>
</dbReference>
<dbReference type="CDD" id="cd04084">
    <property type="entry name" value="CBM6_xylanase-like"/>
    <property type="match status" value="1"/>
</dbReference>
<dbReference type="Proteomes" id="UP001526147">
    <property type="component" value="Unassembled WGS sequence"/>
</dbReference>
<dbReference type="PANTHER" id="PTHR42721:SF3">
    <property type="entry name" value="BETA-D-XYLOSIDASE 5-RELATED"/>
    <property type="match status" value="1"/>
</dbReference>
<dbReference type="InterPro" id="IPR026891">
    <property type="entry name" value="Fn3-like"/>
</dbReference>
<dbReference type="SUPFAM" id="SSF49785">
    <property type="entry name" value="Galactose-binding domain-like"/>
    <property type="match status" value="1"/>
</dbReference>
<dbReference type="SUPFAM" id="SSF50405">
    <property type="entry name" value="Actin-crosslinking proteins"/>
    <property type="match status" value="1"/>
</dbReference>
<dbReference type="EMBL" id="JAOYEY010000044">
    <property type="protein sequence ID" value="MCV9887341.1"/>
    <property type="molecule type" value="Genomic_DNA"/>
</dbReference>
<dbReference type="InterPro" id="IPR013783">
    <property type="entry name" value="Ig-like_fold"/>
</dbReference>
<feature type="domain" description="CBM6" evidence="4">
    <location>
        <begin position="826"/>
        <end position="945"/>
    </location>
</feature>
<keyword evidence="6" id="KW-1185">Reference proteome</keyword>
<evidence type="ECO:0000256" key="2">
    <source>
        <dbReference type="ARBA" id="ARBA00022729"/>
    </source>
</evidence>
<protein>
    <submittedName>
        <fullName evidence="5">Glycoside hydrolase family 3 C-terminal domain-containing protein</fullName>
    </submittedName>
</protein>
<accession>A0ABT3DKA8</accession>